<dbReference type="NCBIfam" id="TIGR00459">
    <property type="entry name" value="aspS_bact"/>
    <property type="match status" value="1"/>
</dbReference>
<comment type="similarity">
    <text evidence="1">Belongs to the class-II aminoacyl-tRNA synthetase family. Type 1 subfamily.</text>
</comment>
<dbReference type="PANTHER" id="PTHR22594:SF5">
    <property type="entry name" value="ASPARTATE--TRNA LIGASE, MITOCHONDRIAL"/>
    <property type="match status" value="1"/>
</dbReference>
<keyword evidence="9" id="KW-1185">Reference proteome</keyword>
<dbReference type="SUPFAM" id="SSF55681">
    <property type="entry name" value="Class II aaRS and biotin synthetases"/>
    <property type="match status" value="1"/>
</dbReference>
<keyword evidence="4" id="KW-0067">ATP-binding</keyword>
<evidence type="ECO:0000313" key="8">
    <source>
        <dbReference type="EMBL" id="WFC97424.1"/>
    </source>
</evidence>
<dbReference type="PROSITE" id="PS50862">
    <property type="entry name" value="AA_TRNA_LIGASE_II"/>
    <property type="match status" value="1"/>
</dbReference>
<proteinExistence type="inferred from homology"/>
<dbReference type="GO" id="GO:0005739">
    <property type="term" value="C:mitochondrion"/>
    <property type="evidence" value="ECO:0007669"/>
    <property type="project" value="TreeGrafter"/>
</dbReference>
<keyword evidence="5" id="KW-0648">Protein biosynthesis</keyword>
<evidence type="ECO:0000256" key="3">
    <source>
        <dbReference type="ARBA" id="ARBA00022741"/>
    </source>
</evidence>
<dbReference type="Proteomes" id="UP001219567">
    <property type="component" value="Chromosome 1"/>
</dbReference>
<evidence type="ECO:0000256" key="5">
    <source>
        <dbReference type="ARBA" id="ARBA00022917"/>
    </source>
</evidence>
<reference evidence="8 9" key="1">
    <citation type="submission" date="2023-03" db="EMBL/GenBank/DDBJ databases">
        <title>Mating type loci evolution in Malassezia.</title>
        <authorList>
            <person name="Coelho M.A."/>
        </authorList>
    </citation>
    <scope>NUCLEOTIDE SEQUENCE [LARGE SCALE GENOMIC DNA]</scope>
    <source>
        <strain evidence="8 9">CBS 9725</strain>
    </source>
</reference>
<keyword evidence="2 8" id="KW-0436">Ligase</keyword>
<evidence type="ECO:0000256" key="1">
    <source>
        <dbReference type="ARBA" id="ARBA00006303"/>
    </source>
</evidence>
<dbReference type="Gene3D" id="3.30.930.10">
    <property type="entry name" value="Bira Bifunctional Protein, Domain 2"/>
    <property type="match status" value="1"/>
</dbReference>
<dbReference type="AlphaFoldDB" id="A0AAJ6CF81"/>
<evidence type="ECO:0000256" key="2">
    <source>
        <dbReference type="ARBA" id="ARBA00022598"/>
    </source>
</evidence>
<keyword evidence="6" id="KW-0030">Aminoacyl-tRNA synthetase</keyword>
<evidence type="ECO:0000256" key="4">
    <source>
        <dbReference type="ARBA" id="ARBA00022840"/>
    </source>
</evidence>
<feature type="domain" description="Aminoacyl-transfer RNA synthetases class-II family profile" evidence="7">
    <location>
        <begin position="62"/>
        <end position="537"/>
    </location>
</feature>
<gene>
    <name evidence="8" type="primary">MSD1</name>
    <name evidence="8" type="ORF">MYAM1_000137</name>
</gene>
<dbReference type="GO" id="GO:0005524">
    <property type="term" value="F:ATP binding"/>
    <property type="evidence" value="ECO:0007669"/>
    <property type="project" value="UniProtKB-KW"/>
</dbReference>
<accession>A0AAJ6CF81</accession>
<dbReference type="InterPro" id="IPR004524">
    <property type="entry name" value="Asp-tRNA-ligase_1"/>
</dbReference>
<sequence length="574" mass="64439">MTTGHIEVLVNDWQLLNSTDSPLPFYASQCFPDTPLPKDSLRARYRYLDLRRDALGDNIRRRSRIAHAARCFLHDADFCEVETPILLRSTPEGAREFLVPTRGAPHTLPTFYALQQSPQQPKQLLMASGVTDRYFQFAKCFRDEDGRKDRQPEFTQIDLEMSFVSGSNPAANTAWRIGGTEIRDVTEGMVRAMWHAAGLKHLQLPEKPFPTYSYAEVMQKYGSDKPDLRYGLQIADLCTAVQGDPQLALDILVCPQYNQDKQQLKLSKRQIDQLLVGKDGQPSTIEHFKADRKDPASLASLLTRKSSHLRHIQPDCHEKIDALSRALHSHLQNANLFSSTKAIPALDRCDVFLARRVRDRNGGSTEMGDLRSRIAAALAQQDSRVISPDPQILWVTEFPLFTQADEEKQQAAHGRWTSSHHPFTAPALEDVDRLQEALKMSKPSKQLIASIRGQHYDLVLNGNEIAGGSVRVHDAALQEAIMRKILELSDDETHRFQHLLHALRCGAPPHAGIALGFDRFMAILCDTASIRDVIAFPKNASGIDPLFASPAVIEESSAVTDHDQLAPYRLQRQN</sequence>
<dbReference type="EC" id="6.1.1.12" evidence="8"/>
<keyword evidence="3" id="KW-0547">Nucleotide-binding</keyword>
<organism evidence="8 9">
    <name type="scientific">Malassezia yamatoensis</name>
    <dbReference type="NCBI Taxonomy" id="253288"/>
    <lineage>
        <taxon>Eukaryota</taxon>
        <taxon>Fungi</taxon>
        <taxon>Dikarya</taxon>
        <taxon>Basidiomycota</taxon>
        <taxon>Ustilaginomycotina</taxon>
        <taxon>Malasseziomycetes</taxon>
        <taxon>Malasseziales</taxon>
        <taxon>Malasseziaceae</taxon>
        <taxon>Malassezia</taxon>
    </lineage>
</organism>
<dbReference type="InterPro" id="IPR045864">
    <property type="entry name" value="aa-tRNA-synth_II/BPL/LPL"/>
</dbReference>
<dbReference type="Pfam" id="PF00152">
    <property type="entry name" value="tRNA-synt_2"/>
    <property type="match status" value="1"/>
</dbReference>
<dbReference type="GO" id="GO:0004815">
    <property type="term" value="F:aspartate-tRNA ligase activity"/>
    <property type="evidence" value="ECO:0007669"/>
    <property type="project" value="UniProtKB-EC"/>
</dbReference>
<protein>
    <submittedName>
        <fullName evidence="8">Aspartate--tRNA ligase</fullName>
        <ecNumber evidence="8">6.1.1.12</ecNumber>
    </submittedName>
</protein>
<dbReference type="PRINTS" id="PR01042">
    <property type="entry name" value="TRNASYNTHASP"/>
</dbReference>
<dbReference type="Gene3D" id="3.30.1360.30">
    <property type="entry name" value="GAD-like domain"/>
    <property type="match status" value="1"/>
</dbReference>
<dbReference type="EMBL" id="CP119943">
    <property type="protein sequence ID" value="WFC97424.1"/>
    <property type="molecule type" value="Genomic_DNA"/>
</dbReference>
<dbReference type="InterPro" id="IPR006195">
    <property type="entry name" value="aa-tRNA-synth_II"/>
</dbReference>
<dbReference type="InterPro" id="IPR002312">
    <property type="entry name" value="Asp/Asn-tRNA-synth_IIb"/>
</dbReference>
<evidence type="ECO:0000259" key="7">
    <source>
        <dbReference type="PROSITE" id="PS50862"/>
    </source>
</evidence>
<dbReference type="PANTHER" id="PTHR22594">
    <property type="entry name" value="ASPARTYL/LYSYL-TRNA SYNTHETASE"/>
    <property type="match status" value="1"/>
</dbReference>
<dbReference type="InterPro" id="IPR004364">
    <property type="entry name" value="Aa-tRNA-synt_II"/>
</dbReference>
<evidence type="ECO:0000313" key="9">
    <source>
        <dbReference type="Proteomes" id="UP001219567"/>
    </source>
</evidence>
<name>A0AAJ6CF81_9BASI</name>
<dbReference type="InterPro" id="IPR004115">
    <property type="entry name" value="GAD-like_sf"/>
</dbReference>
<evidence type="ECO:0000256" key="6">
    <source>
        <dbReference type="ARBA" id="ARBA00023146"/>
    </source>
</evidence>
<dbReference type="GO" id="GO:0006422">
    <property type="term" value="P:aspartyl-tRNA aminoacylation"/>
    <property type="evidence" value="ECO:0007669"/>
    <property type="project" value="TreeGrafter"/>
</dbReference>